<dbReference type="GO" id="GO:0009002">
    <property type="term" value="F:serine-type D-Ala-D-Ala carboxypeptidase activity"/>
    <property type="evidence" value="ECO:0007669"/>
    <property type="project" value="InterPro"/>
</dbReference>
<dbReference type="SUPFAM" id="SSF56601">
    <property type="entry name" value="beta-lactamase/transpeptidase-like"/>
    <property type="match status" value="1"/>
</dbReference>
<keyword evidence="13" id="KW-0961">Cell wall biogenesis/degradation</keyword>
<dbReference type="GO" id="GO:0005886">
    <property type="term" value="C:plasma membrane"/>
    <property type="evidence" value="ECO:0007669"/>
    <property type="project" value="UniProtKB-SubCell"/>
</dbReference>
<evidence type="ECO:0000256" key="6">
    <source>
        <dbReference type="ARBA" id="ARBA00022670"/>
    </source>
</evidence>
<evidence type="ECO:0000256" key="14">
    <source>
        <dbReference type="SAM" id="Phobius"/>
    </source>
</evidence>
<keyword evidence="8" id="KW-0378">Hydrolase</keyword>
<dbReference type="Pfam" id="PF00905">
    <property type="entry name" value="Transpeptidase"/>
    <property type="match status" value="1"/>
</dbReference>
<evidence type="ECO:0000256" key="3">
    <source>
        <dbReference type="ARBA" id="ARBA00022475"/>
    </source>
</evidence>
<keyword evidence="11 14" id="KW-1133">Transmembrane helix</keyword>
<dbReference type="InterPro" id="IPR005311">
    <property type="entry name" value="PBP_dimer"/>
</dbReference>
<sequence>MNNYSNRKFIVGGIFAFVILIFIIRLFNLQIIDDQYKLSAESNSQRRVTQYAARGLIYDRNGELLVYNQAAYDLMIIPRQVKTFDTLDFCYLLGIDKEDLIHRIQKAKKHSWYRSSIFIKQLSSERYAVLQEKLYKFPGFFVQTRTLRKYPHHNAAHTLGYLGEVNDRNIKKDDYYTQGDYIGKNGIENTYEEILRGVKGLKVYWVDVYNRIKGSFHDGKLDRDAIEGQDIKTTLDINLQEYGEKLMQNKKGGIVAIEPKTGEILVKLSSPGYDPEMFVGRAMSKNYRELANNDTLKPLFDRSMMATYPPGSIFKLVNALIALQEGIITPYTRIKCQNGYHAGSFTMGCHPHKSPVDLKESVQISCNAYYAQTFRDILDAPRFNSINESYTNWRRHVTSFGFGEKLGTDLPNELTGFIPTANYYNKVIRTRNWKSLNVVSLAIGQGELSITPLQMANMVACVANRGYYYTPHIVKSIGSNNSIDPKFLKKNKTTIDPSYFEPVIEGMDLVVHGGEGSTGRSSAIKDIRVCGKTGTVQNPHGDDHSVYVAFAPKDDPKIAIVVYVENGVWGARYAAPISGLMIEKYLKGEISENKKYLEKKMLEADLIKEQEIKKVQLKKESSHE</sequence>
<evidence type="ECO:0000256" key="8">
    <source>
        <dbReference type="ARBA" id="ARBA00022801"/>
    </source>
</evidence>
<evidence type="ECO:0000256" key="11">
    <source>
        <dbReference type="ARBA" id="ARBA00022989"/>
    </source>
</evidence>
<dbReference type="OrthoDB" id="9766847at2"/>
<dbReference type="InterPro" id="IPR036138">
    <property type="entry name" value="PBP_dimer_sf"/>
</dbReference>
<dbReference type="SUPFAM" id="SSF56519">
    <property type="entry name" value="Penicillin binding protein dimerisation domain"/>
    <property type="match status" value="1"/>
</dbReference>
<dbReference type="NCBIfam" id="TIGR03423">
    <property type="entry name" value="pbp2_mrdA"/>
    <property type="match status" value="1"/>
</dbReference>
<dbReference type="GO" id="GO:0009252">
    <property type="term" value="P:peptidoglycan biosynthetic process"/>
    <property type="evidence" value="ECO:0007669"/>
    <property type="project" value="UniProtKB-KW"/>
</dbReference>
<dbReference type="GO" id="GO:0071555">
    <property type="term" value="P:cell wall organization"/>
    <property type="evidence" value="ECO:0007669"/>
    <property type="project" value="UniProtKB-KW"/>
</dbReference>
<dbReference type="Pfam" id="PF03717">
    <property type="entry name" value="PBP_dimer"/>
    <property type="match status" value="1"/>
</dbReference>
<name>A0A4Q1JIC8_9BACT</name>
<keyword evidence="4" id="KW-0997">Cell inner membrane</keyword>
<evidence type="ECO:0000256" key="5">
    <source>
        <dbReference type="ARBA" id="ARBA00022645"/>
    </source>
</evidence>
<evidence type="ECO:0000256" key="12">
    <source>
        <dbReference type="ARBA" id="ARBA00023136"/>
    </source>
</evidence>
<feature type="domain" description="Penicillin-binding protein transpeptidase" evidence="15">
    <location>
        <begin position="252"/>
        <end position="577"/>
    </location>
</feature>
<gene>
    <name evidence="17" type="primary">mrdA</name>
    <name evidence="17" type="ORF">EO244_14800</name>
</gene>
<dbReference type="GO" id="GO:0071972">
    <property type="term" value="F:peptidoglycan L,D-transpeptidase activity"/>
    <property type="evidence" value="ECO:0007669"/>
    <property type="project" value="TreeGrafter"/>
</dbReference>
<dbReference type="GO" id="GO:0006508">
    <property type="term" value="P:proteolysis"/>
    <property type="evidence" value="ECO:0007669"/>
    <property type="project" value="UniProtKB-KW"/>
</dbReference>
<dbReference type="GO" id="GO:0008360">
    <property type="term" value="P:regulation of cell shape"/>
    <property type="evidence" value="ECO:0007669"/>
    <property type="project" value="UniProtKB-KW"/>
</dbReference>
<keyword evidence="18" id="KW-1185">Reference proteome</keyword>
<evidence type="ECO:0000259" key="16">
    <source>
        <dbReference type="Pfam" id="PF03717"/>
    </source>
</evidence>
<dbReference type="InterPro" id="IPR001460">
    <property type="entry name" value="PCN-bd_Tpept"/>
</dbReference>
<dbReference type="RefSeq" id="WP_129255467.1">
    <property type="nucleotide sequence ID" value="NZ_SAXA01000017.1"/>
</dbReference>
<dbReference type="PANTHER" id="PTHR30627">
    <property type="entry name" value="PEPTIDOGLYCAN D,D-TRANSPEPTIDASE"/>
    <property type="match status" value="1"/>
</dbReference>
<dbReference type="Gene3D" id="3.30.1390.30">
    <property type="entry name" value="Penicillin-binding protein 2a, domain 3"/>
    <property type="match status" value="1"/>
</dbReference>
<keyword evidence="6" id="KW-0645">Protease</keyword>
<dbReference type="GO" id="GO:0008658">
    <property type="term" value="F:penicillin binding"/>
    <property type="evidence" value="ECO:0007669"/>
    <property type="project" value="InterPro"/>
</dbReference>
<protein>
    <submittedName>
        <fullName evidence="17">Penicillin-binding protein 2</fullName>
    </submittedName>
</protein>
<keyword evidence="3" id="KW-1003">Cell membrane</keyword>
<feature type="domain" description="Penicillin-binding protein dimerisation" evidence="16">
    <location>
        <begin position="50"/>
        <end position="213"/>
    </location>
</feature>
<comment type="caution">
    <text evidence="17">The sequence shown here is derived from an EMBL/GenBank/DDBJ whole genome shotgun (WGS) entry which is preliminary data.</text>
</comment>
<dbReference type="Proteomes" id="UP000289703">
    <property type="component" value="Unassembled WGS sequence"/>
</dbReference>
<dbReference type="InterPro" id="IPR017790">
    <property type="entry name" value="Penicillin-binding_protein_2"/>
</dbReference>
<dbReference type="Gene3D" id="3.90.1310.10">
    <property type="entry name" value="Penicillin-binding protein 2a (Domain 2)"/>
    <property type="match status" value="1"/>
</dbReference>
<accession>A0A4Q1JIC8</accession>
<dbReference type="PANTHER" id="PTHR30627:SF2">
    <property type="entry name" value="PEPTIDOGLYCAN D,D-TRANSPEPTIDASE MRDA"/>
    <property type="match status" value="1"/>
</dbReference>
<proteinExistence type="predicted"/>
<keyword evidence="7 14" id="KW-0812">Transmembrane</keyword>
<dbReference type="Gene3D" id="3.40.710.10">
    <property type="entry name" value="DD-peptidase/beta-lactamase superfamily"/>
    <property type="match status" value="1"/>
</dbReference>
<evidence type="ECO:0000256" key="1">
    <source>
        <dbReference type="ARBA" id="ARBA00004167"/>
    </source>
</evidence>
<evidence type="ECO:0000256" key="10">
    <source>
        <dbReference type="ARBA" id="ARBA00022984"/>
    </source>
</evidence>
<comment type="subcellular location">
    <subcellularLocation>
        <location evidence="2">Cell membrane</location>
    </subcellularLocation>
    <subcellularLocation>
        <location evidence="1">Membrane</location>
        <topology evidence="1">Single-pass membrane protein</topology>
    </subcellularLocation>
</comment>
<evidence type="ECO:0000256" key="7">
    <source>
        <dbReference type="ARBA" id="ARBA00022692"/>
    </source>
</evidence>
<evidence type="ECO:0000256" key="9">
    <source>
        <dbReference type="ARBA" id="ARBA00022960"/>
    </source>
</evidence>
<keyword evidence="9" id="KW-0133">Cell shape</keyword>
<evidence type="ECO:0000256" key="13">
    <source>
        <dbReference type="ARBA" id="ARBA00023316"/>
    </source>
</evidence>
<evidence type="ECO:0000259" key="15">
    <source>
        <dbReference type="Pfam" id="PF00905"/>
    </source>
</evidence>
<evidence type="ECO:0000313" key="17">
    <source>
        <dbReference type="EMBL" id="RXQ88799.1"/>
    </source>
</evidence>
<dbReference type="InterPro" id="IPR050515">
    <property type="entry name" value="Beta-lactam/transpept"/>
</dbReference>
<keyword evidence="12 14" id="KW-0472">Membrane</keyword>
<dbReference type="AlphaFoldDB" id="A0A4Q1JIC8"/>
<reference evidence="17 18" key="1">
    <citation type="submission" date="2019-01" db="EMBL/GenBank/DDBJ databases">
        <title>Ancylomarina salipaludis sp. nov., isolated from a salt marsh.</title>
        <authorList>
            <person name="Yoon J.-H."/>
        </authorList>
    </citation>
    <scope>NUCLEOTIDE SEQUENCE [LARGE SCALE GENOMIC DNA]</scope>
    <source>
        <strain evidence="17 18">SHSM-M15</strain>
    </source>
</reference>
<organism evidence="17 18">
    <name type="scientific">Ancylomarina salipaludis</name>
    <dbReference type="NCBI Taxonomy" id="2501299"/>
    <lineage>
        <taxon>Bacteria</taxon>
        <taxon>Pseudomonadati</taxon>
        <taxon>Bacteroidota</taxon>
        <taxon>Bacteroidia</taxon>
        <taxon>Marinilabiliales</taxon>
        <taxon>Marinifilaceae</taxon>
        <taxon>Ancylomarina</taxon>
    </lineage>
</organism>
<dbReference type="EMBL" id="SAXA01000017">
    <property type="protein sequence ID" value="RXQ88799.1"/>
    <property type="molecule type" value="Genomic_DNA"/>
</dbReference>
<evidence type="ECO:0000256" key="4">
    <source>
        <dbReference type="ARBA" id="ARBA00022519"/>
    </source>
</evidence>
<evidence type="ECO:0000313" key="18">
    <source>
        <dbReference type="Proteomes" id="UP000289703"/>
    </source>
</evidence>
<feature type="transmembrane region" description="Helical" evidence="14">
    <location>
        <begin position="9"/>
        <end position="27"/>
    </location>
</feature>
<keyword evidence="5" id="KW-0121">Carboxypeptidase</keyword>
<keyword evidence="10" id="KW-0573">Peptidoglycan synthesis</keyword>
<evidence type="ECO:0000256" key="2">
    <source>
        <dbReference type="ARBA" id="ARBA00004236"/>
    </source>
</evidence>
<dbReference type="InterPro" id="IPR012338">
    <property type="entry name" value="Beta-lactam/transpept-like"/>
</dbReference>
<dbReference type="FunFam" id="3.40.710.10:FF:000024">
    <property type="entry name" value="Penicillin-binding protein 2"/>
    <property type="match status" value="1"/>
</dbReference>